<name>A0A1I2EDB5_9ACTN</name>
<reference evidence="2 3" key="1">
    <citation type="submission" date="2016-10" db="EMBL/GenBank/DDBJ databases">
        <authorList>
            <person name="de Groot N.N."/>
        </authorList>
    </citation>
    <scope>NUCLEOTIDE SEQUENCE [LARGE SCALE GENOMIC DNA]</scope>
    <source>
        <strain evidence="2 3">CGMCC 4.3510</strain>
    </source>
</reference>
<accession>A0A1I2EDB5</accession>
<dbReference type="EMBL" id="FONG01000006">
    <property type="protein sequence ID" value="SFE90845.1"/>
    <property type="molecule type" value="Genomic_DNA"/>
</dbReference>
<organism evidence="2 3">
    <name type="scientific">Actinacidiphila alni</name>
    <dbReference type="NCBI Taxonomy" id="380248"/>
    <lineage>
        <taxon>Bacteria</taxon>
        <taxon>Bacillati</taxon>
        <taxon>Actinomycetota</taxon>
        <taxon>Actinomycetes</taxon>
        <taxon>Kitasatosporales</taxon>
        <taxon>Streptomycetaceae</taxon>
        <taxon>Actinacidiphila</taxon>
    </lineage>
</organism>
<feature type="transmembrane region" description="Helical" evidence="1">
    <location>
        <begin position="63"/>
        <end position="84"/>
    </location>
</feature>
<dbReference type="STRING" id="380248.SAMN05216251_106156"/>
<sequence length="86" mass="9086">MLQAVVETDSETLRSIAAPLAEAGCLGTVALLIHRAALRRVDWDLIPSAALPRVRWWLRHGPPLLRASLTLAALGLAGLGAAWLGG</sequence>
<protein>
    <submittedName>
        <fullName evidence="2">Uncharacterized protein</fullName>
    </submittedName>
</protein>
<gene>
    <name evidence="2" type="ORF">SAMN05216251_106156</name>
</gene>
<feature type="transmembrane region" description="Helical" evidence="1">
    <location>
        <begin position="12"/>
        <end position="33"/>
    </location>
</feature>
<evidence type="ECO:0000313" key="3">
    <source>
        <dbReference type="Proteomes" id="UP000199323"/>
    </source>
</evidence>
<keyword evidence="3" id="KW-1185">Reference proteome</keyword>
<dbReference type="Proteomes" id="UP000199323">
    <property type="component" value="Unassembled WGS sequence"/>
</dbReference>
<keyword evidence="1" id="KW-0472">Membrane</keyword>
<keyword evidence="1" id="KW-0812">Transmembrane</keyword>
<dbReference type="AlphaFoldDB" id="A0A1I2EDB5"/>
<keyword evidence="1" id="KW-1133">Transmembrane helix</keyword>
<evidence type="ECO:0000313" key="2">
    <source>
        <dbReference type="EMBL" id="SFE90845.1"/>
    </source>
</evidence>
<evidence type="ECO:0000256" key="1">
    <source>
        <dbReference type="SAM" id="Phobius"/>
    </source>
</evidence>
<proteinExistence type="predicted"/>